<feature type="domain" description="MADS-box" evidence="6">
    <location>
        <begin position="1"/>
        <end position="51"/>
    </location>
</feature>
<evidence type="ECO:0000256" key="4">
    <source>
        <dbReference type="ARBA" id="ARBA00023163"/>
    </source>
</evidence>
<evidence type="ECO:0000256" key="3">
    <source>
        <dbReference type="ARBA" id="ARBA00023125"/>
    </source>
</evidence>
<comment type="subcellular location">
    <subcellularLocation>
        <location evidence="1">Nucleus</location>
    </subcellularLocation>
</comment>
<evidence type="ECO:0000256" key="1">
    <source>
        <dbReference type="ARBA" id="ARBA00004123"/>
    </source>
</evidence>
<dbReference type="EMBL" id="QPKB01000002">
    <property type="protein sequence ID" value="RWR76807.1"/>
    <property type="molecule type" value="Genomic_DNA"/>
</dbReference>
<keyword evidence="8" id="KW-1185">Reference proteome</keyword>
<proteinExistence type="predicted"/>
<evidence type="ECO:0000259" key="6">
    <source>
        <dbReference type="PROSITE" id="PS50066"/>
    </source>
</evidence>
<keyword evidence="5" id="KW-0539">Nucleus</keyword>
<dbReference type="SMART" id="SM00432">
    <property type="entry name" value="MADS"/>
    <property type="match status" value="1"/>
</dbReference>
<keyword evidence="4" id="KW-0804">Transcription</keyword>
<dbReference type="OrthoDB" id="1896642at2759"/>
<organism evidence="7 8">
    <name type="scientific">Cinnamomum micranthum f. kanehirae</name>
    <dbReference type="NCBI Taxonomy" id="337451"/>
    <lineage>
        <taxon>Eukaryota</taxon>
        <taxon>Viridiplantae</taxon>
        <taxon>Streptophyta</taxon>
        <taxon>Embryophyta</taxon>
        <taxon>Tracheophyta</taxon>
        <taxon>Spermatophyta</taxon>
        <taxon>Magnoliopsida</taxon>
        <taxon>Magnoliidae</taxon>
        <taxon>Laurales</taxon>
        <taxon>Lauraceae</taxon>
        <taxon>Cinnamomum</taxon>
    </lineage>
</organism>
<evidence type="ECO:0000256" key="2">
    <source>
        <dbReference type="ARBA" id="ARBA00023015"/>
    </source>
</evidence>
<keyword evidence="2" id="KW-0805">Transcription regulation</keyword>
<dbReference type="PANTHER" id="PTHR11945">
    <property type="entry name" value="MADS BOX PROTEIN"/>
    <property type="match status" value="1"/>
</dbReference>
<keyword evidence="3" id="KW-0238">DNA-binding</keyword>
<evidence type="ECO:0000256" key="5">
    <source>
        <dbReference type="ARBA" id="ARBA00023242"/>
    </source>
</evidence>
<dbReference type="AlphaFoldDB" id="A0A443NE55"/>
<dbReference type="GO" id="GO:0045893">
    <property type="term" value="P:positive regulation of DNA-templated transcription"/>
    <property type="evidence" value="ECO:0007669"/>
    <property type="project" value="UniProtKB-ARBA"/>
</dbReference>
<dbReference type="InterPro" id="IPR002100">
    <property type="entry name" value="TF_MADSbox"/>
</dbReference>
<gene>
    <name evidence="7" type="ORF">CKAN_00526600</name>
</gene>
<dbReference type="PROSITE" id="PS50066">
    <property type="entry name" value="MADS_BOX_2"/>
    <property type="match status" value="1"/>
</dbReference>
<evidence type="ECO:0000313" key="7">
    <source>
        <dbReference type="EMBL" id="RWR76807.1"/>
    </source>
</evidence>
<name>A0A443NE55_9MAGN</name>
<reference evidence="7 8" key="1">
    <citation type="journal article" date="2019" name="Nat. Plants">
        <title>Stout camphor tree genome fills gaps in understanding of flowering plant genome evolution.</title>
        <authorList>
            <person name="Chaw S.M."/>
            <person name="Liu Y.C."/>
            <person name="Wu Y.W."/>
            <person name="Wang H.Y."/>
            <person name="Lin C.I."/>
            <person name="Wu C.S."/>
            <person name="Ke H.M."/>
            <person name="Chang L.Y."/>
            <person name="Hsu C.Y."/>
            <person name="Yang H.T."/>
            <person name="Sudianto E."/>
            <person name="Hsu M.H."/>
            <person name="Wu K.P."/>
            <person name="Wang L.N."/>
            <person name="Leebens-Mack J.H."/>
            <person name="Tsai I.J."/>
        </authorList>
    </citation>
    <scope>NUCLEOTIDE SEQUENCE [LARGE SCALE GENOMIC DNA]</scope>
    <source>
        <strain evidence="8">cv. Chaw 1501</strain>
        <tissue evidence="7">Young leaves</tissue>
    </source>
</reference>
<dbReference type="GO" id="GO:0000981">
    <property type="term" value="F:DNA-binding transcription factor activity, RNA polymerase II-specific"/>
    <property type="evidence" value="ECO:0007669"/>
    <property type="project" value="TreeGrafter"/>
</dbReference>
<dbReference type="Proteomes" id="UP000283530">
    <property type="component" value="Unassembled WGS sequence"/>
</dbReference>
<dbReference type="InterPro" id="IPR036879">
    <property type="entry name" value="TF_MADSbox_sf"/>
</dbReference>
<accession>A0A443NE55</accession>
<evidence type="ECO:0000313" key="8">
    <source>
        <dbReference type="Proteomes" id="UP000283530"/>
    </source>
</evidence>
<dbReference type="GO" id="GO:0005634">
    <property type="term" value="C:nucleus"/>
    <property type="evidence" value="ECO:0007669"/>
    <property type="project" value="UniProtKB-SubCell"/>
</dbReference>
<comment type="caution">
    <text evidence="7">The sequence shown here is derived from an EMBL/GenBank/DDBJ whole genome shotgun (WGS) entry which is preliminary data.</text>
</comment>
<dbReference type="GO" id="GO:0000978">
    <property type="term" value="F:RNA polymerase II cis-regulatory region sequence-specific DNA binding"/>
    <property type="evidence" value="ECO:0007669"/>
    <property type="project" value="TreeGrafter"/>
</dbReference>
<dbReference type="PANTHER" id="PTHR11945:SF534">
    <property type="entry name" value="MYOCYTE-SPECIFIC ENHANCER FACTOR 2"/>
    <property type="match status" value="1"/>
</dbReference>
<dbReference type="Pfam" id="PF00319">
    <property type="entry name" value="SRF-TF"/>
    <property type="match status" value="1"/>
</dbReference>
<dbReference type="SUPFAM" id="SSF55455">
    <property type="entry name" value="SRF-like"/>
    <property type="match status" value="1"/>
</dbReference>
<sequence length="124" mass="13946">MGKRKLGIESKEEEKQFDQLRFTRRCKGLFKKAQELNVLCGSDIAVIVISNGTGKATTFGSSYPNSVINRYRSHNTTNGHSELQNSILARSGEQMIFMNDGNHQENMIQGQGYSVAYHFQKPNS</sequence>
<dbReference type="GO" id="GO:0046983">
    <property type="term" value="F:protein dimerization activity"/>
    <property type="evidence" value="ECO:0007669"/>
    <property type="project" value="InterPro"/>
</dbReference>
<protein>
    <submittedName>
        <fullName evidence="7">Putative MADS-domain-containing protein</fullName>
    </submittedName>
</protein>
<dbReference type="Gene3D" id="3.40.1810.10">
    <property type="entry name" value="Transcription factor, MADS-box"/>
    <property type="match status" value="1"/>
</dbReference>